<dbReference type="RefSeq" id="XP_005779970.1">
    <property type="nucleotide sequence ID" value="XM_005779913.1"/>
</dbReference>
<dbReference type="GeneID" id="17273086"/>
<evidence type="ECO:0000256" key="4">
    <source>
        <dbReference type="ARBA" id="ARBA00023136"/>
    </source>
</evidence>
<name>A0A0D3JVK6_EMIH1</name>
<dbReference type="InterPro" id="IPR013057">
    <property type="entry name" value="AA_transpt_TM"/>
</dbReference>
<evidence type="ECO:0000259" key="7">
    <source>
        <dbReference type="Pfam" id="PF01490"/>
    </source>
</evidence>
<keyword evidence="3 5" id="KW-1133">Transmembrane helix</keyword>
<organism evidence="8 9">
    <name type="scientific">Emiliania huxleyi (strain CCMP1516)</name>
    <dbReference type="NCBI Taxonomy" id="280463"/>
    <lineage>
        <taxon>Eukaryota</taxon>
        <taxon>Haptista</taxon>
        <taxon>Haptophyta</taxon>
        <taxon>Prymnesiophyceae</taxon>
        <taxon>Isochrysidales</taxon>
        <taxon>Noelaerhabdaceae</taxon>
        <taxon>Emiliania</taxon>
    </lineage>
</organism>
<comment type="subcellular location">
    <subcellularLocation>
        <location evidence="1">Membrane</location>
        <topology evidence="1">Multi-pass membrane protein</topology>
    </subcellularLocation>
</comment>
<dbReference type="PANTHER" id="PTHR22950">
    <property type="entry name" value="AMINO ACID TRANSPORTER"/>
    <property type="match status" value="1"/>
</dbReference>
<feature type="domain" description="Amino acid transporter transmembrane" evidence="7">
    <location>
        <begin position="57"/>
        <end position="221"/>
    </location>
</feature>
<evidence type="ECO:0000256" key="6">
    <source>
        <dbReference type="SAM" id="SignalP"/>
    </source>
</evidence>
<keyword evidence="6" id="KW-0732">Signal</keyword>
<dbReference type="KEGG" id="ehx:EMIHUDRAFT_468829"/>
<feature type="transmembrane region" description="Helical" evidence="5">
    <location>
        <begin position="76"/>
        <end position="106"/>
    </location>
</feature>
<keyword evidence="4 5" id="KW-0472">Membrane</keyword>
<keyword evidence="9" id="KW-1185">Reference proteome</keyword>
<reference evidence="8" key="2">
    <citation type="submission" date="2024-10" db="UniProtKB">
        <authorList>
            <consortium name="EnsemblProtists"/>
        </authorList>
    </citation>
    <scope>IDENTIFICATION</scope>
</reference>
<evidence type="ECO:0000313" key="9">
    <source>
        <dbReference type="Proteomes" id="UP000013827"/>
    </source>
</evidence>
<evidence type="ECO:0000256" key="2">
    <source>
        <dbReference type="ARBA" id="ARBA00022692"/>
    </source>
</evidence>
<feature type="signal peptide" evidence="6">
    <location>
        <begin position="1"/>
        <end position="18"/>
    </location>
</feature>
<dbReference type="Pfam" id="PF01490">
    <property type="entry name" value="Aa_trans"/>
    <property type="match status" value="1"/>
</dbReference>
<dbReference type="GO" id="GO:0015179">
    <property type="term" value="F:L-amino acid transmembrane transporter activity"/>
    <property type="evidence" value="ECO:0007669"/>
    <property type="project" value="TreeGrafter"/>
</dbReference>
<evidence type="ECO:0000256" key="3">
    <source>
        <dbReference type="ARBA" id="ARBA00022989"/>
    </source>
</evidence>
<feature type="transmembrane region" description="Helical" evidence="5">
    <location>
        <begin position="140"/>
        <end position="160"/>
    </location>
</feature>
<dbReference type="HOGENOM" id="CLU_988993_0_0_1"/>
<proteinExistence type="predicted"/>
<dbReference type="Proteomes" id="UP000013827">
    <property type="component" value="Unassembled WGS sequence"/>
</dbReference>
<accession>A0A0D3JVK6</accession>
<feature type="transmembrane region" description="Helical" evidence="5">
    <location>
        <begin position="180"/>
        <end position="199"/>
    </location>
</feature>
<evidence type="ECO:0000256" key="5">
    <source>
        <dbReference type="SAM" id="Phobius"/>
    </source>
</evidence>
<dbReference type="EnsemblProtists" id="EOD27541">
    <property type="protein sequence ID" value="EOD27541"/>
    <property type="gene ID" value="EMIHUDRAFT_468829"/>
</dbReference>
<dbReference type="GO" id="GO:0016020">
    <property type="term" value="C:membrane"/>
    <property type="evidence" value="ECO:0007669"/>
    <property type="project" value="UniProtKB-SubCell"/>
</dbReference>
<keyword evidence="2 5" id="KW-0812">Transmembrane</keyword>
<sequence length="282" mass="28386">MARLALLVFGSLVSTSRCLEHRPLLTTRLATAHSRAPTPLLAAATLSASQGDAASSGASVPSTVANLAKNIVGSGVLALAAGVGAFSGASVAVLPALVMLCAMCALSAYTFSTIARVSAAVGADTYRDAWSLVFGKRSAAFPNAAIIFKTFVGSLAYAIILGDSAASMASLAGAKGLLAAPNAWIGIISAAVLLPLCLLRDLSSLSAGSVIGTCGTAYTALFMATRCLDRSYAPGGARAELIAPAMRPAFAAAAGPLGGLNLKALRPGLHARYHFPRALQRA</sequence>
<evidence type="ECO:0000256" key="1">
    <source>
        <dbReference type="ARBA" id="ARBA00004141"/>
    </source>
</evidence>
<dbReference type="STRING" id="2903.R1EX45"/>
<evidence type="ECO:0000313" key="8">
    <source>
        <dbReference type="EnsemblProtists" id="EOD27541"/>
    </source>
</evidence>
<protein>
    <recommendedName>
        <fullName evidence="7">Amino acid transporter transmembrane domain-containing protein</fullName>
    </recommendedName>
</protein>
<reference evidence="9" key="1">
    <citation type="journal article" date="2013" name="Nature">
        <title>Pan genome of the phytoplankton Emiliania underpins its global distribution.</title>
        <authorList>
            <person name="Read B.A."/>
            <person name="Kegel J."/>
            <person name="Klute M.J."/>
            <person name="Kuo A."/>
            <person name="Lefebvre S.C."/>
            <person name="Maumus F."/>
            <person name="Mayer C."/>
            <person name="Miller J."/>
            <person name="Monier A."/>
            <person name="Salamov A."/>
            <person name="Young J."/>
            <person name="Aguilar M."/>
            <person name="Claverie J.M."/>
            <person name="Frickenhaus S."/>
            <person name="Gonzalez K."/>
            <person name="Herman E.K."/>
            <person name="Lin Y.C."/>
            <person name="Napier J."/>
            <person name="Ogata H."/>
            <person name="Sarno A.F."/>
            <person name="Shmutz J."/>
            <person name="Schroeder D."/>
            <person name="de Vargas C."/>
            <person name="Verret F."/>
            <person name="von Dassow P."/>
            <person name="Valentin K."/>
            <person name="Van de Peer Y."/>
            <person name="Wheeler G."/>
            <person name="Dacks J.B."/>
            <person name="Delwiche C.F."/>
            <person name="Dyhrman S.T."/>
            <person name="Glockner G."/>
            <person name="John U."/>
            <person name="Richards T."/>
            <person name="Worden A.Z."/>
            <person name="Zhang X."/>
            <person name="Grigoriev I.V."/>
            <person name="Allen A.E."/>
            <person name="Bidle K."/>
            <person name="Borodovsky M."/>
            <person name="Bowler C."/>
            <person name="Brownlee C."/>
            <person name="Cock J.M."/>
            <person name="Elias M."/>
            <person name="Gladyshev V.N."/>
            <person name="Groth M."/>
            <person name="Guda C."/>
            <person name="Hadaegh A."/>
            <person name="Iglesias-Rodriguez M.D."/>
            <person name="Jenkins J."/>
            <person name="Jones B.M."/>
            <person name="Lawson T."/>
            <person name="Leese F."/>
            <person name="Lindquist E."/>
            <person name="Lobanov A."/>
            <person name="Lomsadze A."/>
            <person name="Malik S.B."/>
            <person name="Marsh M.E."/>
            <person name="Mackinder L."/>
            <person name="Mock T."/>
            <person name="Mueller-Roeber B."/>
            <person name="Pagarete A."/>
            <person name="Parker M."/>
            <person name="Probert I."/>
            <person name="Quesneville H."/>
            <person name="Raines C."/>
            <person name="Rensing S.A."/>
            <person name="Riano-Pachon D.M."/>
            <person name="Richier S."/>
            <person name="Rokitta S."/>
            <person name="Shiraiwa Y."/>
            <person name="Soanes D.M."/>
            <person name="van der Giezen M."/>
            <person name="Wahlund T.M."/>
            <person name="Williams B."/>
            <person name="Wilson W."/>
            <person name="Wolfe G."/>
            <person name="Wurch L.L."/>
        </authorList>
    </citation>
    <scope>NUCLEOTIDE SEQUENCE</scope>
</reference>
<dbReference type="AlphaFoldDB" id="A0A0D3JVK6"/>
<dbReference type="PaxDb" id="2903-EOD27541"/>
<feature type="chain" id="PRO_5044291575" description="Amino acid transporter transmembrane domain-containing protein" evidence="6">
    <location>
        <begin position="19"/>
        <end position="282"/>
    </location>
</feature>
<dbReference type="PANTHER" id="PTHR22950:SF652">
    <property type="entry name" value="TRANSMEMBRANE AMINO ACID TRANSPORTER FAMILY PROTEIN"/>
    <property type="match status" value="1"/>
</dbReference>